<dbReference type="PANTHER" id="PTHR15020">
    <property type="entry name" value="FLAVIN REDUCTASE-RELATED"/>
    <property type="match status" value="1"/>
</dbReference>
<protein>
    <submittedName>
        <fullName evidence="5">9a3bf795-0e8b-419e-b07d-fdb8ae23c30e</fullName>
    </submittedName>
</protein>
<proteinExistence type="inferred from homology"/>
<dbReference type="InterPro" id="IPR016040">
    <property type="entry name" value="NAD(P)-bd_dom"/>
</dbReference>
<dbReference type="GO" id="GO:0004497">
    <property type="term" value="F:monooxygenase activity"/>
    <property type="evidence" value="ECO:0007669"/>
    <property type="project" value="UniProtKB-KW"/>
</dbReference>
<keyword evidence="2" id="KW-0503">Monooxygenase</keyword>
<evidence type="ECO:0000259" key="4">
    <source>
        <dbReference type="Pfam" id="PF13460"/>
    </source>
</evidence>
<evidence type="ECO:0000313" key="6">
    <source>
        <dbReference type="Proteomes" id="UP000289323"/>
    </source>
</evidence>
<keyword evidence="1" id="KW-0560">Oxidoreductase</keyword>
<dbReference type="EMBL" id="OUUZ01000015">
    <property type="protein sequence ID" value="SPQ25359.1"/>
    <property type="molecule type" value="Genomic_DNA"/>
</dbReference>
<dbReference type="Pfam" id="PF13460">
    <property type="entry name" value="NAD_binding_10"/>
    <property type="match status" value="1"/>
</dbReference>
<dbReference type="InterPro" id="IPR036291">
    <property type="entry name" value="NAD(P)-bd_dom_sf"/>
</dbReference>
<dbReference type="Gene3D" id="3.40.50.720">
    <property type="entry name" value="NAD(P)-binding Rossmann-like Domain"/>
    <property type="match status" value="1"/>
</dbReference>
<dbReference type="AlphaFoldDB" id="A0A3S5CXL3"/>
<name>A0A3S5CXL3_9PEZI</name>
<evidence type="ECO:0000313" key="5">
    <source>
        <dbReference type="EMBL" id="SPQ25359.1"/>
    </source>
</evidence>
<dbReference type="SUPFAM" id="SSF51735">
    <property type="entry name" value="NAD(P)-binding Rossmann-fold domains"/>
    <property type="match status" value="1"/>
</dbReference>
<feature type="domain" description="NAD(P)-binding" evidence="4">
    <location>
        <begin position="8"/>
        <end position="214"/>
    </location>
</feature>
<accession>A0A3S5CXL3</accession>
<evidence type="ECO:0000256" key="2">
    <source>
        <dbReference type="ARBA" id="ARBA00023033"/>
    </source>
</evidence>
<dbReference type="Proteomes" id="UP000289323">
    <property type="component" value="Unassembled WGS sequence"/>
</dbReference>
<reference evidence="5 6" key="1">
    <citation type="submission" date="2018-04" db="EMBL/GenBank/DDBJ databases">
        <authorList>
            <person name="Huttner S."/>
            <person name="Dainat J."/>
        </authorList>
    </citation>
    <scope>NUCLEOTIDE SEQUENCE [LARGE SCALE GENOMIC DNA]</scope>
</reference>
<dbReference type="PANTHER" id="PTHR15020:SF37">
    <property type="entry name" value="OXIDOREDUCTASE MDPK"/>
    <property type="match status" value="1"/>
</dbReference>
<evidence type="ECO:0000256" key="1">
    <source>
        <dbReference type="ARBA" id="ARBA00023002"/>
    </source>
</evidence>
<evidence type="ECO:0000256" key="3">
    <source>
        <dbReference type="ARBA" id="ARBA00038376"/>
    </source>
</evidence>
<comment type="similarity">
    <text evidence="3">Belongs to the avfA family.</text>
</comment>
<gene>
    <name evidence="5" type="ORF">TT172_LOCUS7778</name>
</gene>
<sequence length="266" mass="28599">MATYAILGATGSCGSALVDTLLRVPDARIHAYCRDGAKLARIFPGISSHPRVKIFEGSISDAALLTNCVRGCRAVFLTVSTNVNVPGCTMAQTTAATVLAALETLRTERDGSKQAAALPRLVLLSSASLDEKLSRNDPRLLHWILERAASYIYADLRAAEGLLRAQSAWVSTVFVKPAALAVDQQRGHALSLEESDGPLSYLDLAAAMVEAADDEEGRYDGRNVGVTNAPGSAKPRFPADGPLRLFGNLMTHYFPSSYSFLRYILR</sequence>
<organism evidence="5 6">
    <name type="scientific">Thermothielavioides terrestris</name>
    <dbReference type="NCBI Taxonomy" id="2587410"/>
    <lineage>
        <taxon>Eukaryota</taxon>
        <taxon>Fungi</taxon>
        <taxon>Dikarya</taxon>
        <taxon>Ascomycota</taxon>
        <taxon>Pezizomycotina</taxon>
        <taxon>Sordariomycetes</taxon>
        <taxon>Sordariomycetidae</taxon>
        <taxon>Sordariales</taxon>
        <taxon>Chaetomiaceae</taxon>
        <taxon>Thermothielavioides</taxon>
    </lineage>
</organism>